<reference evidence="2 3" key="1">
    <citation type="submission" date="2008-04" db="EMBL/GenBank/DDBJ databases">
        <title>Complete sequence of chromosome of Natranaerobius thermophilus JW/NM-WN-LF.</title>
        <authorList>
            <consortium name="US DOE Joint Genome Institute"/>
            <person name="Copeland A."/>
            <person name="Lucas S."/>
            <person name="Lapidus A."/>
            <person name="Glavina del Rio T."/>
            <person name="Dalin E."/>
            <person name="Tice H."/>
            <person name="Bruce D."/>
            <person name="Goodwin L."/>
            <person name="Pitluck S."/>
            <person name="Chertkov O."/>
            <person name="Brettin T."/>
            <person name="Detter J.C."/>
            <person name="Han C."/>
            <person name="Kuske C.R."/>
            <person name="Schmutz J."/>
            <person name="Larimer F."/>
            <person name="Land M."/>
            <person name="Hauser L."/>
            <person name="Kyrpides N."/>
            <person name="Lykidis A."/>
            <person name="Mesbah N.M."/>
            <person name="Wiegel J."/>
        </authorList>
    </citation>
    <scope>NUCLEOTIDE SEQUENCE [LARGE SCALE GENOMIC DNA]</scope>
    <source>
        <strain evidence="3">ATCC BAA-1301 / DSM 18059 / JW/NM-WN-LF</strain>
    </source>
</reference>
<proteinExistence type="predicted"/>
<dbReference type="AlphaFoldDB" id="B2A837"/>
<dbReference type="NCBIfam" id="TIGR03826">
    <property type="entry name" value="YvyF"/>
    <property type="match status" value="1"/>
</dbReference>
<evidence type="ECO:0000313" key="2">
    <source>
        <dbReference type="EMBL" id="ACB85805.1"/>
    </source>
</evidence>
<gene>
    <name evidence="2" type="ordered locus">Nther_2239</name>
</gene>
<dbReference type="EMBL" id="CP001034">
    <property type="protein sequence ID" value="ACB85805.1"/>
    <property type="molecule type" value="Genomic_DNA"/>
</dbReference>
<keyword evidence="2" id="KW-0966">Cell projection</keyword>
<evidence type="ECO:0000313" key="3">
    <source>
        <dbReference type="Proteomes" id="UP000001683"/>
    </source>
</evidence>
<keyword evidence="2" id="KW-0282">Flagellum</keyword>
<evidence type="ECO:0000256" key="1">
    <source>
        <dbReference type="SAM" id="MobiDB-lite"/>
    </source>
</evidence>
<dbReference type="OrthoDB" id="1739831at2"/>
<accession>B2A837</accession>
<dbReference type="InParanoid" id="B2A837"/>
<dbReference type="STRING" id="457570.Nther_2239"/>
<protein>
    <submittedName>
        <fullName evidence="2">Flagellar protein</fullName>
    </submittedName>
</protein>
<keyword evidence="2" id="KW-0969">Cilium</keyword>
<feature type="compositionally biased region" description="Basic and acidic residues" evidence="1">
    <location>
        <begin position="110"/>
        <end position="138"/>
    </location>
</feature>
<feature type="region of interest" description="Disordered" evidence="1">
    <location>
        <begin position="107"/>
        <end position="138"/>
    </location>
</feature>
<sequence>MQNLKNCKRCGKLFLKTTRDICPDCHQKEEDDFLKVKQYLDKNPGATIVEVSEETEVSQKQIRKFIEEGRLLTSKYEALTIECKRCGKEISQGKYCESCQGELSQQFESVKGEPKQTDDETKETGKVHIKDRVDKRRR</sequence>
<dbReference type="InterPro" id="IPR022258">
    <property type="entry name" value="Flagellar_operon_YvyF"/>
</dbReference>
<dbReference type="HOGENOM" id="CLU_137779_0_0_9"/>
<dbReference type="RefSeq" id="WP_012448657.1">
    <property type="nucleotide sequence ID" value="NC_010718.1"/>
</dbReference>
<dbReference type="eggNOG" id="ENOG5032TKA">
    <property type="taxonomic scope" value="Bacteria"/>
</dbReference>
<reference evidence="2 3" key="2">
    <citation type="journal article" date="2011" name="J. Bacteriol.">
        <title>Complete genome sequence of the anaerobic, halophilic alkalithermophile Natranaerobius thermophilus JW/NM-WN-LF.</title>
        <authorList>
            <person name="Zhao B."/>
            <person name="Mesbah N.M."/>
            <person name="Dalin E."/>
            <person name="Goodwin L."/>
            <person name="Nolan M."/>
            <person name="Pitluck S."/>
            <person name="Chertkov O."/>
            <person name="Brettin T.S."/>
            <person name="Han J."/>
            <person name="Larimer F.W."/>
            <person name="Land M.L."/>
            <person name="Hauser L."/>
            <person name="Kyrpides N."/>
            <person name="Wiegel J."/>
        </authorList>
    </citation>
    <scope>NUCLEOTIDE SEQUENCE [LARGE SCALE GENOMIC DNA]</scope>
    <source>
        <strain evidence="3">ATCC BAA-1301 / DSM 18059 / JW/NM-WN-LF</strain>
    </source>
</reference>
<dbReference type="KEGG" id="nth:Nther_2239"/>
<dbReference type="FunCoup" id="B2A837">
    <property type="interactions" value="12"/>
</dbReference>
<name>B2A837_NATTJ</name>
<keyword evidence="3" id="KW-1185">Reference proteome</keyword>
<dbReference type="Proteomes" id="UP000001683">
    <property type="component" value="Chromosome"/>
</dbReference>
<organism evidence="2 3">
    <name type="scientific">Natranaerobius thermophilus (strain ATCC BAA-1301 / DSM 18059 / JW/NM-WN-LF)</name>
    <dbReference type="NCBI Taxonomy" id="457570"/>
    <lineage>
        <taxon>Bacteria</taxon>
        <taxon>Bacillati</taxon>
        <taxon>Bacillota</taxon>
        <taxon>Clostridia</taxon>
        <taxon>Natranaerobiales</taxon>
        <taxon>Natranaerobiaceae</taxon>
        <taxon>Natranaerobius</taxon>
    </lineage>
</organism>